<dbReference type="PANTHER" id="PTHR43503">
    <property type="entry name" value="MCG48959-RELATED"/>
    <property type="match status" value="1"/>
</dbReference>
<dbReference type="Pfam" id="PF24681">
    <property type="entry name" value="Kelch_KLHDC2_KLHL20_DRC7"/>
    <property type="match status" value="1"/>
</dbReference>
<evidence type="ECO:0000256" key="3">
    <source>
        <dbReference type="SAM" id="MobiDB-lite"/>
    </source>
</evidence>
<dbReference type="OMA" id="DMADMEF"/>
<accession>A0A1X2H6J0</accession>
<gene>
    <name evidence="5" type="ORF">BCR43DRAFT_382024</name>
</gene>
<evidence type="ECO:0000256" key="2">
    <source>
        <dbReference type="ARBA" id="ARBA00022737"/>
    </source>
</evidence>
<evidence type="ECO:0000313" key="6">
    <source>
        <dbReference type="Proteomes" id="UP000242180"/>
    </source>
</evidence>
<feature type="region of interest" description="Disordered" evidence="3">
    <location>
        <begin position="511"/>
        <end position="576"/>
    </location>
</feature>
<dbReference type="Gene3D" id="3.30.710.10">
    <property type="entry name" value="Potassium Channel Kv1.1, Chain A"/>
    <property type="match status" value="1"/>
</dbReference>
<comment type="caution">
    <text evidence="5">The sequence shown here is derived from an EMBL/GenBank/DDBJ whole genome shotgun (WGS) entry which is preliminary data.</text>
</comment>
<feature type="domain" description="BTB" evidence="4">
    <location>
        <begin position="376"/>
        <end position="441"/>
    </location>
</feature>
<dbReference type="PANTHER" id="PTHR43503:SF2">
    <property type="entry name" value="NEGATIVE REGULATOR OF SPORULATION MDS3-RELATED"/>
    <property type="match status" value="1"/>
</dbReference>
<dbReference type="FunCoup" id="A0A1X2H6J0">
    <property type="interactions" value="142"/>
</dbReference>
<dbReference type="Proteomes" id="UP000242180">
    <property type="component" value="Unassembled WGS sequence"/>
</dbReference>
<dbReference type="InterPro" id="IPR015915">
    <property type="entry name" value="Kelch-typ_b-propeller"/>
</dbReference>
<dbReference type="PROSITE" id="PS50097">
    <property type="entry name" value="BTB"/>
    <property type="match status" value="1"/>
</dbReference>
<evidence type="ECO:0000259" key="4">
    <source>
        <dbReference type="PROSITE" id="PS50097"/>
    </source>
</evidence>
<dbReference type="GO" id="GO:0045454">
    <property type="term" value="P:cell redox homeostasis"/>
    <property type="evidence" value="ECO:0007669"/>
    <property type="project" value="TreeGrafter"/>
</dbReference>
<dbReference type="GO" id="GO:0005829">
    <property type="term" value="C:cytosol"/>
    <property type="evidence" value="ECO:0007669"/>
    <property type="project" value="TreeGrafter"/>
</dbReference>
<dbReference type="InParanoid" id="A0A1X2H6J0"/>
<feature type="compositionally biased region" description="Low complexity" evidence="3">
    <location>
        <begin position="548"/>
        <end position="558"/>
    </location>
</feature>
<dbReference type="SUPFAM" id="SSF54695">
    <property type="entry name" value="POZ domain"/>
    <property type="match status" value="1"/>
</dbReference>
<dbReference type="OrthoDB" id="10001928at2759"/>
<dbReference type="EMBL" id="MCGN01000009">
    <property type="protein sequence ID" value="ORY93570.1"/>
    <property type="molecule type" value="Genomic_DNA"/>
</dbReference>
<name>A0A1X2H6J0_SYNRA</name>
<dbReference type="GO" id="GO:0005739">
    <property type="term" value="C:mitochondrion"/>
    <property type="evidence" value="ECO:0007669"/>
    <property type="project" value="TreeGrafter"/>
</dbReference>
<protein>
    <recommendedName>
        <fullName evidence="4">BTB domain-containing protein</fullName>
    </recommendedName>
</protein>
<dbReference type="Pfam" id="PF00651">
    <property type="entry name" value="BTB"/>
    <property type="match status" value="1"/>
</dbReference>
<evidence type="ECO:0000256" key="1">
    <source>
        <dbReference type="ARBA" id="ARBA00022441"/>
    </source>
</evidence>
<keyword evidence="1" id="KW-0880">Kelch repeat</keyword>
<feature type="compositionally biased region" description="Low complexity" evidence="3">
    <location>
        <begin position="511"/>
        <end position="521"/>
    </location>
</feature>
<keyword evidence="6" id="KW-1185">Reference proteome</keyword>
<reference evidence="5 6" key="1">
    <citation type="submission" date="2016-07" db="EMBL/GenBank/DDBJ databases">
        <title>Pervasive Adenine N6-methylation of Active Genes in Fungi.</title>
        <authorList>
            <consortium name="DOE Joint Genome Institute"/>
            <person name="Mondo S.J."/>
            <person name="Dannebaum R.O."/>
            <person name="Kuo R.C."/>
            <person name="Labutti K."/>
            <person name="Haridas S."/>
            <person name="Kuo A."/>
            <person name="Salamov A."/>
            <person name="Ahrendt S.R."/>
            <person name="Lipzen A."/>
            <person name="Sullivan W."/>
            <person name="Andreopoulos W.B."/>
            <person name="Clum A."/>
            <person name="Lindquist E."/>
            <person name="Daum C."/>
            <person name="Ramamoorthy G.K."/>
            <person name="Gryganskyi A."/>
            <person name="Culley D."/>
            <person name="Magnuson J.K."/>
            <person name="James T.Y."/>
            <person name="O'Malley M.A."/>
            <person name="Stajich J.E."/>
            <person name="Spatafora J.W."/>
            <person name="Visel A."/>
            <person name="Grigoriev I.V."/>
        </authorList>
    </citation>
    <scope>NUCLEOTIDE SEQUENCE [LARGE SCALE GENOMIC DNA]</scope>
    <source>
        <strain evidence="5 6">NRRL 2496</strain>
    </source>
</reference>
<dbReference type="STRING" id="13706.A0A1X2H6J0"/>
<sequence length="622" mass="69663">MSPGMQSIADLTIKTRPTSGEIPPPLVGASTLIVKDHLYVFGGRHTPSREMSNDLYVLDLSSLVWKKHNPSAPQPRARYFHSATVHKHYMVIFGGMSYISGTQDLCALDDVLLLNLNTLNWVYPDIAPSVYAPEARYAHLAVTNQNKLIVMGGQDMANQYIKEINVLDLQSFTWVHGCSLDGQYDGPSASPSTASPNTAPTDDVPVCVYSNYNFAEVVRDLHTFHPLRPGAVNGDRKDHSGDMSGAALPPGLRFPSAHLLGHHMILTGTYLTPSHRSFQIWALNLANLVWMRIDTGAIFASGSWNRGILGEENQTFYVLGNRDRQLLDDYNRRQLNFDHLATVNMEAFGIYTYPAQTCVPIAQELGLSMLNEPSMADIELITSDGKSIPANASILARRWPFFSKLRDNNPSNSRTLTIPESYAVSLAFLQYIYTDHLMTAQQHQPHILTRLLLLADMYKMPRLVQLATHALHQILTISTASMVYETAALTCRTALQIRALRVMINAKKMLQQQQQQHQQQQMGDNRRSHELQRTDSDGSSSTLRRLAASKSSTTASPSEPQYPIMPKMSKSGTLVSGREDPFDYTMNSRSRADYRQIRLHPILAHFSLRSLIYTNEHCIHCL</sequence>
<dbReference type="Gene3D" id="2.120.10.80">
    <property type="entry name" value="Kelch-type beta propeller"/>
    <property type="match status" value="1"/>
</dbReference>
<dbReference type="SUPFAM" id="SSF117281">
    <property type="entry name" value="Kelch motif"/>
    <property type="match status" value="1"/>
</dbReference>
<organism evidence="5 6">
    <name type="scientific">Syncephalastrum racemosum</name>
    <name type="common">Filamentous fungus</name>
    <dbReference type="NCBI Taxonomy" id="13706"/>
    <lineage>
        <taxon>Eukaryota</taxon>
        <taxon>Fungi</taxon>
        <taxon>Fungi incertae sedis</taxon>
        <taxon>Mucoromycota</taxon>
        <taxon>Mucoromycotina</taxon>
        <taxon>Mucoromycetes</taxon>
        <taxon>Mucorales</taxon>
        <taxon>Syncephalastraceae</taxon>
        <taxon>Syncephalastrum</taxon>
    </lineage>
</organism>
<dbReference type="InterPro" id="IPR011333">
    <property type="entry name" value="SKP1/BTB/POZ_sf"/>
</dbReference>
<dbReference type="InterPro" id="IPR000210">
    <property type="entry name" value="BTB/POZ_dom"/>
</dbReference>
<evidence type="ECO:0000313" key="5">
    <source>
        <dbReference type="EMBL" id="ORY93570.1"/>
    </source>
</evidence>
<dbReference type="AlphaFoldDB" id="A0A1X2H6J0"/>
<keyword evidence="2" id="KW-0677">Repeat</keyword>
<dbReference type="SMART" id="SM00225">
    <property type="entry name" value="BTB"/>
    <property type="match status" value="1"/>
</dbReference>
<proteinExistence type="predicted"/>
<feature type="compositionally biased region" description="Basic and acidic residues" evidence="3">
    <location>
        <begin position="524"/>
        <end position="536"/>
    </location>
</feature>